<evidence type="ECO:0000256" key="6">
    <source>
        <dbReference type="ARBA" id="ARBA00023136"/>
    </source>
</evidence>
<dbReference type="GO" id="GO:0046513">
    <property type="term" value="P:ceramide biosynthetic process"/>
    <property type="evidence" value="ECO:0007669"/>
    <property type="project" value="TreeGrafter"/>
</dbReference>
<feature type="transmembrane region" description="Helical" evidence="9">
    <location>
        <begin position="73"/>
        <end position="93"/>
    </location>
</feature>
<feature type="binding site" evidence="7">
    <location>
        <position position="39"/>
    </location>
    <ligand>
        <name>Ca(2+)</name>
        <dbReference type="ChEBI" id="CHEBI:29108"/>
    </ligand>
</feature>
<dbReference type="GO" id="GO:0005789">
    <property type="term" value="C:endoplasmic reticulum membrane"/>
    <property type="evidence" value="ECO:0007669"/>
    <property type="project" value="TreeGrafter"/>
</dbReference>
<dbReference type="STRING" id="269621.A0A238F4B8"/>
<evidence type="ECO:0000256" key="7">
    <source>
        <dbReference type="PIRSR" id="PIRSR608901-1"/>
    </source>
</evidence>
<dbReference type="OrthoDB" id="187171at2759"/>
<sequence length="305" mass="34475">MMVSLPWIAYPIGREQHNFLDLNKQGNWSPHTASVDCCELNYSKSDWIVEYYITLTRLVICQYSSFETCIGELLIILIHLFGWTAVILGNQTLVGLIQQQLLIRFRLASFGVMELGITSSLYHATLRFEFQLMEEMVFVWLTLLGAWILYRSWTSVLLIARLAQLLLSKTLPDSGGLQYGRRMIRSAAALGGFGLIAPKADRSFCSPSTALKILNLPRIAFLFEGHAWSHFLTALNLQHLKSGVILVTMSVCNDSDHLVRMACGWIEAVERTEKGWKALGEDPSILWRKVTIKDEDAGTEISVKF</sequence>
<proteinExistence type="inferred from homology"/>
<name>A0A238F4B8_9BASI</name>
<dbReference type="GO" id="GO:0046872">
    <property type="term" value="F:metal ion binding"/>
    <property type="evidence" value="ECO:0007669"/>
    <property type="project" value="UniProtKB-KW"/>
</dbReference>
<feature type="binding site" evidence="7">
    <location>
        <position position="36"/>
    </location>
    <ligand>
        <name>Ca(2+)</name>
        <dbReference type="ChEBI" id="CHEBI:29108"/>
    </ligand>
</feature>
<keyword evidence="7" id="KW-0479">Metal-binding</keyword>
<evidence type="ECO:0000256" key="8">
    <source>
        <dbReference type="PIRSR" id="PIRSR608901-2"/>
    </source>
</evidence>
<feature type="binding site" evidence="7">
    <location>
        <position position="41"/>
    </location>
    <ligand>
        <name>Ca(2+)</name>
        <dbReference type="ChEBI" id="CHEBI:29108"/>
    </ligand>
</feature>
<evidence type="ECO:0000256" key="9">
    <source>
        <dbReference type="SAM" id="Phobius"/>
    </source>
</evidence>
<accession>A0A238F4B8</accession>
<comment type="cofactor">
    <cofactor evidence="8">
        <name>Zn(2+)</name>
        <dbReference type="ChEBI" id="CHEBI:29105"/>
    </cofactor>
</comment>
<dbReference type="GO" id="GO:0046514">
    <property type="term" value="P:ceramide catabolic process"/>
    <property type="evidence" value="ECO:0007669"/>
    <property type="project" value="TreeGrafter"/>
</dbReference>
<organism evidence="10 11">
    <name type="scientific">Microbotryum intermedium</name>
    <dbReference type="NCBI Taxonomy" id="269621"/>
    <lineage>
        <taxon>Eukaryota</taxon>
        <taxon>Fungi</taxon>
        <taxon>Dikarya</taxon>
        <taxon>Basidiomycota</taxon>
        <taxon>Pucciniomycotina</taxon>
        <taxon>Microbotryomycetes</taxon>
        <taxon>Microbotryales</taxon>
        <taxon>Microbotryaceae</taxon>
        <taxon>Microbotryum</taxon>
    </lineage>
</organism>
<keyword evidence="8" id="KW-0862">Zinc</keyword>
<comment type="subcellular location">
    <subcellularLocation>
        <location evidence="1">Membrane</location>
        <topology evidence="1">Multi-pass membrane protein</topology>
    </subcellularLocation>
</comment>
<feature type="transmembrane region" description="Helical" evidence="9">
    <location>
        <begin position="137"/>
        <end position="160"/>
    </location>
</feature>
<evidence type="ECO:0000256" key="3">
    <source>
        <dbReference type="ARBA" id="ARBA00022692"/>
    </source>
</evidence>
<dbReference type="GO" id="GO:0016811">
    <property type="term" value="F:hydrolase activity, acting on carbon-nitrogen (but not peptide) bonds, in linear amides"/>
    <property type="evidence" value="ECO:0007669"/>
    <property type="project" value="InterPro"/>
</dbReference>
<keyword evidence="4" id="KW-0378">Hydrolase</keyword>
<dbReference type="AlphaFoldDB" id="A0A238F4B8"/>
<evidence type="ECO:0000256" key="2">
    <source>
        <dbReference type="ARBA" id="ARBA00009780"/>
    </source>
</evidence>
<evidence type="ECO:0000256" key="4">
    <source>
        <dbReference type="ARBA" id="ARBA00022801"/>
    </source>
</evidence>
<comment type="similarity">
    <text evidence="2">Belongs to the alkaline ceramidase family.</text>
</comment>
<feature type="binding site" evidence="8">
    <location>
        <position position="123"/>
    </location>
    <ligand>
        <name>Zn(2+)</name>
        <dbReference type="ChEBI" id="CHEBI:29105"/>
        <note>catalytic</note>
    </ligand>
</feature>
<evidence type="ECO:0000313" key="10">
    <source>
        <dbReference type="EMBL" id="SCV68852.1"/>
    </source>
</evidence>
<evidence type="ECO:0000313" key="11">
    <source>
        <dbReference type="Proteomes" id="UP000198372"/>
    </source>
</evidence>
<dbReference type="InterPro" id="IPR008901">
    <property type="entry name" value="ACER"/>
</dbReference>
<feature type="binding site" evidence="7">
    <location>
        <position position="50"/>
    </location>
    <ligand>
        <name>Ca(2+)</name>
        <dbReference type="ChEBI" id="CHEBI:29108"/>
    </ligand>
</feature>
<dbReference type="PANTHER" id="PTHR46187">
    <property type="entry name" value="ALKALINE CERAMIDASE 3"/>
    <property type="match status" value="1"/>
</dbReference>
<dbReference type="Proteomes" id="UP000198372">
    <property type="component" value="Unassembled WGS sequence"/>
</dbReference>
<evidence type="ECO:0000256" key="1">
    <source>
        <dbReference type="ARBA" id="ARBA00004141"/>
    </source>
</evidence>
<dbReference type="PANTHER" id="PTHR46187:SF3">
    <property type="entry name" value="ALKALINE CERAMIDASE 3"/>
    <property type="match status" value="1"/>
</dbReference>
<evidence type="ECO:0000256" key="5">
    <source>
        <dbReference type="ARBA" id="ARBA00022989"/>
    </source>
</evidence>
<keyword evidence="3 9" id="KW-0812">Transmembrane</keyword>
<dbReference type="EMBL" id="FMSP01000003">
    <property type="protein sequence ID" value="SCV68852.1"/>
    <property type="molecule type" value="Genomic_DNA"/>
</dbReference>
<keyword evidence="5 9" id="KW-1133">Transmembrane helix</keyword>
<protein>
    <submittedName>
        <fullName evidence="10">BQ2448_973 protein</fullName>
    </submittedName>
</protein>
<keyword evidence="7" id="KW-0106">Calcium</keyword>
<keyword evidence="6 9" id="KW-0472">Membrane</keyword>
<dbReference type="Pfam" id="PF05875">
    <property type="entry name" value="Ceramidase"/>
    <property type="match status" value="1"/>
</dbReference>
<gene>
    <name evidence="10" type="ORF">BQ2448_973</name>
</gene>
<reference evidence="11" key="1">
    <citation type="submission" date="2016-09" db="EMBL/GenBank/DDBJ databases">
        <authorList>
            <person name="Jeantristanb JTB J.-T."/>
            <person name="Ricardo R."/>
        </authorList>
    </citation>
    <scope>NUCLEOTIDE SEQUENCE [LARGE SCALE GENOMIC DNA]</scope>
</reference>
<keyword evidence="11" id="KW-1185">Reference proteome</keyword>